<organism evidence="7 8">
    <name type="scientific">Mycobacterium kiyosense</name>
    <dbReference type="NCBI Taxonomy" id="2871094"/>
    <lineage>
        <taxon>Bacteria</taxon>
        <taxon>Bacillati</taxon>
        <taxon>Actinomycetota</taxon>
        <taxon>Actinomycetes</taxon>
        <taxon>Mycobacteriales</taxon>
        <taxon>Mycobacteriaceae</taxon>
        <taxon>Mycobacterium</taxon>
    </lineage>
</organism>
<dbReference type="InterPro" id="IPR036291">
    <property type="entry name" value="NAD(P)-bd_dom_sf"/>
</dbReference>
<sequence>MPKLRGRRVAITGGAQGIGRAIGEALIAAGATVALGDVQEAAVQQTAAELGTAATGYRLDVTDPAGFETFLDRSAEDLGGLDVLVNNAGIMPIGPFLQESPNVTRRTLEIDVLGVMTGTRLAGARFARSGSGHIVNIASVMGTLASPNAATYCAAKYAVVGFSEALRQEWRGSGVKISAICPGFVRTELIAGMAAPGPLERFLVVDPEAVAAAVVTELNRGASRTVFVPKLVGLVARGTAVLPDPLVDAAFRLSGGNKVTSELDREKRASYQARVEGREIQE</sequence>
<dbReference type="EMBL" id="BRZI01000003">
    <property type="protein sequence ID" value="GLD28832.1"/>
    <property type="molecule type" value="Genomic_DNA"/>
</dbReference>
<comment type="caution">
    <text evidence="7">The sequence shown here is derived from an EMBL/GenBank/DDBJ whole genome shotgun (WGS) entry which is preliminary data.</text>
</comment>
<reference evidence="7" key="1">
    <citation type="submission" date="2022-08" db="EMBL/GenBank/DDBJ databases">
        <title>Mycobacterium kiyosense sp. nov., scotochromogenic slow-glowing species isolated from respiratory specimens.</title>
        <authorList>
            <person name="Fukano H."/>
            <person name="Kazumi Y."/>
            <person name="Sakagami N."/>
            <person name="Ato M."/>
            <person name="Mitarai S."/>
            <person name="Hoshino Y."/>
        </authorList>
    </citation>
    <scope>NUCLEOTIDE SEQUENCE</scope>
    <source>
        <strain evidence="7">1413</strain>
        <strain evidence="6">SRL2020-028</strain>
    </source>
</reference>
<dbReference type="InterPro" id="IPR020904">
    <property type="entry name" value="Sc_DH/Rdtase_CS"/>
</dbReference>
<dbReference type="GO" id="GO:0016491">
    <property type="term" value="F:oxidoreductase activity"/>
    <property type="evidence" value="ECO:0007669"/>
    <property type="project" value="UniProtKB-KW"/>
</dbReference>
<keyword evidence="8" id="KW-1185">Reference proteome</keyword>
<dbReference type="PROSITE" id="PS00061">
    <property type="entry name" value="ADH_SHORT"/>
    <property type="match status" value="1"/>
</dbReference>
<dbReference type="Proteomes" id="UP001064782">
    <property type="component" value="Unassembled WGS sequence"/>
</dbReference>
<dbReference type="Gene3D" id="3.40.50.720">
    <property type="entry name" value="NAD(P)-binding Rossmann-like Domain"/>
    <property type="match status" value="1"/>
</dbReference>
<dbReference type="InterPro" id="IPR057326">
    <property type="entry name" value="KR_dom"/>
</dbReference>
<name>A0A9P3UY26_9MYCO</name>
<dbReference type="SMART" id="SM00822">
    <property type="entry name" value="PKS_KR"/>
    <property type="match status" value="1"/>
</dbReference>
<keyword evidence="2" id="KW-0521">NADP</keyword>
<evidence type="ECO:0000256" key="2">
    <source>
        <dbReference type="ARBA" id="ARBA00022857"/>
    </source>
</evidence>
<dbReference type="PRINTS" id="PR00081">
    <property type="entry name" value="GDHRDH"/>
</dbReference>
<dbReference type="PRINTS" id="PR00080">
    <property type="entry name" value="SDRFAMILY"/>
</dbReference>
<dbReference type="CDD" id="cd05233">
    <property type="entry name" value="SDR_c"/>
    <property type="match status" value="1"/>
</dbReference>
<dbReference type="AlphaFoldDB" id="A0A9P3UY26"/>
<dbReference type="Pfam" id="PF00106">
    <property type="entry name" value="adh_short"/>
    <property type="match status" value="1"/>
</dbReference>
<protein>
    <submittedName>
        <fullName evidence="7">Short-chain dehydrogenase</fullName>
    </submittedName>
</protein>
<evidence type="ECO:0000256" key="1">
    <source>
        <dbReference type="ARBA" id="ARBA00006484"/>
    </source>
</evidence>
<dbReference type="RefSeq" id="WP_236981494.1">
    <property type="nucleotide sequence ID" value="NZ_BRXE01000012.1"/>
</dbReference>
<dbReference type="NCBIfam" id="NF005878">
    <property type="entry name" value="PRK07825.1"/>
    <property type="match status" value="1"/>
</dbReference>
<dbReference type="EMBL" id="BRXE01000012">
    <property type="protein sequence ID" value="GLB82506.1"/>
    <property type="molecule type" value="Genomic_DNA"/>
</dbReference>
<evidence type="ECO:0000256" key="4">
    <source>
        <dbReference type="RuleBase" id="RU000363"/>
    </source>
</evidence>
<evidence type="ECO:0000256" key="3">
    <source>
        <dbReference type="ARBA" id="ARBA00023002"/>
    </source>
</evidence>
<dbReference type="PANTHER" id="PTHR43391">
    <property type="entry name" value="RETINOL DEHYDROGENASE-RELATED"/>
    <property type="match status" value="1"/>
</dbReference>
<feature type="domain" description="Ketoreductase" evidence="5">
    <location>
        <begin position="7"/>
        <end position="188"/>
    </location>
</feature>
<dbReference type="Proteomes" id="UP001165663">
    <property type="component" value="Unassembled WGS sequence"/>
</dbReference>
<dbReference type="InterPro" id="IPR002347">
    <property type="entry name" value="SDR_fam"/>
</dbReference>
<dbReference type="PANTHER" id="PTHR43391:SF14">
    <property type="entry name" value="DEHYDROGENASE_REDUCTASE SDR FAMILY PROTEIN 7-LIKE"/>
    <property type="match status" value="1"/>
</dbReference>
<keyword evidence="3" id="KW-0560">Oxidoreductase</keyword>
<evidence type="ECO:0000313" key="8">
    <source>
        <dbReference type="Proteomes" id="UP001064782"/>
    </source>
</evidence>
<accession>A0A9P3UY26</accession>
<gene>
    <name evidence="7" type="ORF">Mkiyose1413_07150</name>
    <name evidence="6" type="ORF">SRL2020028_17620</name>
</gene>
<dbReference type="GeneID" id="83628231"/>
<evidence type="ECO:0000259" key="5">
    <source>
        <dbReference type="SMART" id="SM00822"/>
    </source>
</evidence>
<comment type="similarity">
    <text evidence="1 4">Belongs to the short-chain dehydrogenases/reductases (SDR) family.</text>
</comment>
<proteinExistence type="inferred from homology"/>
<evidence type="ECO:0000313" key="6">
    <source>
        <dbReference type="EMBL" id="GLB82506.1"/>
    </source>
</evidence>
<dbReference type="SUPFAM" id="SSF51735">
    <property type="entry name" value="NAD(P)-binding Rossmann-fold domains"/>
    <property type="match status" value="1"/>
</dbReference>
<evidence type="ECO:0000313" key="7">
    <source>
        <dbReference type="EMBL" id="GLD28832.1"/>
    </source>
</evidence>